<reference evidence="2 3" key="1">
    <citation type="journal article" date="2018" name="Nat. Ecol. Evol.">
        <title>Pezizomycetes genomes reveal the molecular basis of ectomycorrhizal truffle lifestyle.</title>
        <authorList>
            <person name="Murat C."/>
            <person name="Payen T."/>
            <person name="Noel B."/>
            <person name="Kuo A."/>
            <person name="Morin E."/>
            <person name="Chen J."/>
            <person name="Kohler A."/>
            <person name="Krizsan K."/>
            <person name="Balestrini R."/>
            <person name="Da Silva C."/>
            <person name="Montanini B."/>
            <person name="Hainaut M."/>
            <person name="Levati E."/>
            <person name="Barry K.W."/>
            <person name="Belfiori B."/>
            <person name="Cichocki N."/>
            <person name="Clum A."/>
            <person name="Dockter R.B."/>
            <person name="Fauchery L."/>
            <person name="Guy J."/>
            <person name="Iotti M."/>
            <person name="Le Tacon F."/>
            <person name="Lindquist E.A."/>
            <person name="Lipzen A."/>
            <person name="Malagnac F."/>
            <person name="Mello A."/>
            <person name="Molinier V."/>
            <person name="Miyauchi S."/>
            <person name="Poulain J."/>
            <person name="Riccioni C."/>
            <person name="Rubini A."/>
            <person name="Sitrit Y."/>
            <person name="Splivallo R."/>
            <person name="Traeger S."/>
            <person name="Wang M."/>
            <person name="Zifcakova L."/>
            <person name="Wipf D."/>
            <person name="Zambonelli A."/>
            <person name="Paolocci F."/>
            <person name="Nowrousian M."/>
            <person name="Ottonello S."/>
            <person name="Baldrian P."/>
            <person name="Spatafora J.W."/>
            <person name="Henrissat B."/>
            <person name="Nagy L.G."/>
            <person name="Aury J.M."/>
            <person name="Wincker P."/>
            <person name="Grigoriev I.V."/>
            <person name="Bonfante P."/>
            <person name="Martin F.M."/>
        </authorList>
    </citation>
    <scope>NUCLEOTIDE SEQUENCE [LARGE SCALE GENOMIC DNA]</scope>
    <source>
        <strain evidence="2 3">CCBAS932</strain>
    </source>
</reference>
<dbReference type="OrthoDB" id="10302043at2759"/>
<feature type="compositionally biased region" description="Polar residues" evidence="1">
    <location>
        <begin position="33"/>
        <end position="43"/>
    </location>
</feature>
<sequence>MADYTALDEELFGDFSAHEDNNPSTSHDHLRNKSQGPLITCMNNDPDRLSDYPHEAATSGTITGQAECYSPPPQPFAMTSGSSPTKSQQHLPSEPMDADTAPLNPNTHSTATAPAFANRNGSGQLIAENISWMKARITDVHQLLLHYINLRNSHSDMATNMQKEMILRSETKEALERIREQQDQTSEDIPRLQFQIAQLKLDVQNERAARTAAETGMAVINERLSSYDALLSSRQARLSDYKVMENIWQKEKEILRARIEELTSETRRNLARGHSPRPGSPTCMKGTDHLEEISS</sequence>
<evidence type="ECO:0000256" key="1">
    <source>
        <dbReference type="SAM" id="MobiDB-lite"/>
    </source>
</evidence>
<feature type="compositionally biased region" description="Polar residues" evidence="1">
    <location>
        <begin position="77"/>
        <end position="91"/>
    </location>
</feature>
<protein>
    <submittedName>
        <fullName evidence="2">Uncharacterized protein</fullName>
    </submittedName>
</protein>
<proteinExistence type="predicted"/>
<feature type="compositionally biased region" description="Basic and acidic residues" evidence="1">
    <location>
        <begin position="16"/>
        <end position="31"/>
    </location>
</feature>
<evidence type="ECO:0000313" key="3">
    <source>
        <dbReference type="Proteomes" id="UP000277580"/>
    </source>
</evidence>
<dbReference type="InParanoid" id="A0A3N4K8C0"/>
<name>A0A3N4K8C0_9PEZI</name>
<feature type="region of interest" description="Disordered" evidence="1">
    <location>
        <begin position="15"/>
        <end position="117"/>
    </location>
</feature>
<dbReference type="AlphaFoldDB" id="A0A3N4K8C0"/>
<feature type="region of interest" description="Disordered" evidence="1">
    <location>
        <begin position="267"/>
        <end position="295"/>
    </location>
</feature>
<dbReference type="Proteomes" id="UP000277580">
    <property type="component" value="Unassembled WGS sequence"/>
</dbReference>
<evidence type="ECO:0000313" key="2">
    <source>
        <dbReference type="EMBL" id="RPB06663.1"/>
    </source>
</evidence>
<organism evidence="2 3">
    <name type="scientific">Morchella conica CCBAS932</name>
    <dbReference type="NCBI Taxonomy" id="1392247"/>
    <lineage>
        <taxon>Eukaryota</taxon>
        <taxon>Fungi</taxon>
        <taxon>Dikarya</taxon>
        <taxon>Ascomycota</taxon>
        <taxon>Pezizomycotina</taxon>
        <taxon>Pezizomycetes</taxon>
        <taxon>Pezizales</taxon>
        <taxon>Morchellaceae</taxon>
        <taxon>Morchella</taxon>
    </lineage>
</organism>
<keyword evidence="3" id="KW-1185">Reference proteome</keyword>
<feature type="compositionally biased region" description="Polar residues" evidence="1">
    <location>
        <begin position="103"/>
        <end position="112"/>
    </location>
</feature>
<dbReference type="EMBL" id="ML119243">
    <property type="protein sequence ID" value="RPB06663.1"/>
    <property type="molecule type" value="Genomic_DNA"/>
</dbReference>
<accession>A0A3N4K8C0</accession>
<gene>
    <name evidence="2" type="ORF">P167DRAFT_580203</name>
</gene>
<feature type="compositionally biased region" description="Basic and acidic residues" evidence="1">
    <location>
        <begin position="286"/>
        <end position="295"/>
    </location>
</feature>
<feature type="compositionally biased region" description="Basic and acidic residues" evidence="1">
    <location>
        <begin position="45"/>
        <end position="54"/>
    </location>
</feature>